<protein>
    <submittedName>
        <fullName evidence="6">AAA family ATPase</fullName>
    </submittedName>
</protein>
<dbReference type="SUPFAM" id="SSF52540">
    <property type="entry name" value="P-loop containing nucleoside triphosphate hydrolases"/>
    <property type="match status" value="1"/>
</dbReference>
<accession>A0AAP2Z149</accession>
<feature type="domain" description="Rad50/SbcC-type AAA" evidence="5">
    <location>
        <begin position="211"/>
        <end position="491"/>
    </location>
</feature>
<dbReference type="Gene3D" id="3.40.50.300">
    <property type="entry name" value="P-loop containing nucleotide triphosphate hydrolases"/>
    <property type="match status" value="2"/>
</dbReference>
<dbReference type="Proteomes" id="UP001321018">
    <property type="component" value="Unassembled WGS sequence"/>
</dbReference>
<dbReference type="CDD" id="cd00267">
    <property type="entry name" value="ABC_ATPase"/>
    <property type="match status" value="1"/>
</dbReference>
<comment type="caution">
    <text evidence="6">The sequence shown here is derived from an EMBL/GenBank/DDBJ whole genome shotgun (WGS) entry which is preliminary data.</text>
</comment>
<dbReference type="GO" id="GO:0016887">
    <property type="term" value="F:ATP hydrolysis activity"/>
    <property type="evidence" value="ECO:0007669"/>
    <property type="project" value="InterPro"/>
</dbReference>
<dbReference type="PANTHER" id="PTHR32114:SF2">
    <property type="entry name" value="ABC TRANSPORTER ABCH.3"/>
    <property type="match status" value="1"/>
</dbReference>
<proteinExistence type="inferred from homology"/>
<evidence type="ECO:0000259" key="5">
    <source>
        <dbReference type="Pfam" id="PF13476"/>
    </source>
</evidence>
<reference evidence="6" key="1">
    <citation type="submission" date="2022-09" db="EMBL/GenBank/DDBJ databases">
        <title>Enrichment on poylsaccharides allowed isolation of novel metabolic and taxonomic groups of Haloarchaea.</title>
        <authorList>
            <person name="Sorokin D.Y."/>
            <person name="Elcheninov A.G."/>
            <person name="Khizhniak T.V."/>
            <person name="Kolganova T.V."/>
            <person name="Kublanov I.V."/>
        </authorList>
    </citation>
    <scope>NUCLEOTIDE SEQUENCE</scope>
    <source>
        <strain evidence="6">AArc-xg1-1</strain>
    </source>
</reference>
<organism evidence="6 7">
    <name type="scientific">Natronoglomus mannanivorans</name>
    <dbReference type="NCBI Taxonomy" id="2979990"/>
    <lineage>
        <taxon>Archaea</taxon>
        <taxon>Methanobacteriati</taxon>
        <taxon>Methanobacteriota</taxon>
        <taxon>Stenosarchaea group</taxon>
        <taxon>Halobacteria</taxon>
        <taxon>Halobacteriales</taxon>
        <taxon>Natrialbaceae</taxon>
        <taxon>Natronoglomus</taxon>
    </lineage>
</organism>
<evidence type="ECO:0000313" key="6">
    <source>
        <dbReference type="EMBL" id="MCU4743321.1"/>
    </source>
</evidence>
<name>A0AAP2Z149_9EURY</name>
<feature type="coiled-coil region" evidence="3">
    <location>
        <begin position="336"/>
        <end position="384"/>
    </location>
</feature>
<feature type="coiled-coil region" evidence="3">
    <location>
        <begin position="468"/>
        <end position="495"/>
    </location>
</feature>
<dbReference type="PANTHER" id="PTHR32114">
    <property type="entry name" value="ABC TRANSPORTER ABCH.3"/>
    <property type="match status" value="1"/>
</dbReference>
<evidence type="ECO:0000313" key="7">
    <source>
        <dbReference type="Proteomes" id="UP001321018"/>
    </source>
</evidence>
<evidence type="ECO:0000256" key="1">
    <source>
        <dbReference type="ARBA" id="ARBA00023054"/>
    </source>
</evidence>
<evidence type="ECO:0000256" key="3">
    <source>
        <dbReference type="SAM" id="Coils"/>
    </source>
</evidence>
<gene>
    <name evidence="6" type="ORF">OB960_18195</name>
</gene>
<feature type="compositionally biased region" description="Basic and acidic residues" evidence="4">
    <location>
        <begin position="402"/>
        <end position="412"/>
    </location>
</feature>
<comment type="similarity">
    <text evidence="2">Belongs to the Sph1/Sph2 family.</text>
</comment>
<dbReference type="InterPro" id="IPR027417">
    <property type="entry name" value="P-loop_NTPase"/>
</dbReference>
<dbReference type="RefSeq" id="WP_338005138.1">
    <property type="nucleotide sequence ID" value="NZ_JAOPKA010000014.1"/>
</dbReference>
<evidence type="ECO:0000256" key="4">
    <source>
        <dbReference type="SAM" id="MobiDB-lite"/>
    </source>
</evidence>
<dbReference type="AlphaFoldDB" id="A0AAP2Z149"/>
<dbReference type="Pfam" id="PF13476">
    <property type="entry name" value="AAA_23"/>
    <property type="match status" value="1"/>
</dbReference>
<dbReference type="GO" id="GO:0006302">
    <property type="term" value="P:double-strand break repair"/>
    <property type="evidence" value="ECO:0007669"/>
    <property type="project" value="InterPro"/>
</dbReference>
<keyword evidence="1 3" id="KW-0175">Coiled coil</keyword>
<feature type="region of interest" description="Disordered" evidence="4">
    <location>
        <begin position="387"/>
        <end position="416"/>
    </location>
</feature>
<dbReference type="InterPro" id="IPR038729">
    <property type="entry name" value="Rad50/SbcC_AAA"/>
</dbReference>
<dbReference type="EMBL" id="JAOPKA010000014">
    <property type="protein sequence ID" value="MCU4743321.1"/>
    <property type="molecule type" value="Genomic_DNA"/>
</dbReference>
<feature type="coiled-coil region" evidence="3">
    <location>
        <begin position="544"/>
        <end position="591"/>
    </location>
</feature>
<evidence type="ECO:0000256" key="2">
    <source>
        <dbReference type="ARBA" id="ARBA00049666"/>
    </source>
</evidence>
<sequence>MNGYNRLEQLYDEEHVEQVEGSDELYKITHPRRGYDDETILVRFIQPNDDLDELETEDNRQLEVLFYDDEIPNQWNIQLFWAYPEEMDIDESRRTAFESNTRFAIRRFVAIDSLEAFLQPLQTVIRDLDSMEVEFNRGELIQEILEADLGLLFETKETTRDERLEELRKGSNWEVGPTKPNFPTAPGGIIDKVELDSTFRLPAKKRTLDAQPFTLLYGRNGSGKTSLLDGAALGMVGQIRGDNTKRSREYSDLTVTLTGDEDGPVTLSNDPPAVADRISAWYGFRPQNNATRYTEFYHVNYHEAGSTTRLAELDTDLDLEQTIRRSLYGEQLSKARSEKVELVKEADSQIKQEEKRIAELTAEIRELKNKADRAENLFSTARTAREELSPGMRELIPNPPSRRHDDDERSGESNEEWVDTWTTWGGRVARLDESLKSAGLSSDEPKMPETLASKLATERNRTETAIDMLKDIEERQNKQKKLRELQEELNSTRWGEAPPTVAFVATILSTEEFEISDLRAIEKALSDGGPESEESLEKWRTRVTATLKEELKRLSEKRETIREISDLQARREELLDEIRSQTEEYLDITDEVAHCPACYLEQTEASIRNREQPEGLLSLESGVPDQLQADIERIENALEVLDRPTWTTVTDKFETQFGDICRAKDFWGVFERTSFESLPSVSDAHVTRFGEAIRQNTLWNLRSGEAIELVRNSHRETTEKLESMEKSVEDFARPIDDVQKGIQRLKDRHIELDAGIQILEDHVLGEHQQNELRVTADRTVLHTAKSEFQSDAVVVESVAQINEQIEEKQTDLDHHQHRKEGYEDGIERLQTVFDKAGGDENLTAYVREHMSAITTLFQAFQRPYQFNEVQLNDDDEVRVIRRGQDNPKPEPITDMSSGQRAALALAIFVTNNLTHAHAPPVMLLDEPFAHLDDINTISFFNLLIELATRRDGEQDRQVIFATANEDIADLLERKIGDSPKFDRIPIDG</sequence>